<dbReference type="SMART" id="SM00906">
    <property type="entry name" value="Fungal_trans"/>
    <property type="match status" value="1"/>
</dbReference>
<dbReference type="PANTHER" id="PTHR47424">
    <property type="entry name" value="REGULATORY PROTEIN GAL4"/>
    <property type="match status" value="1"/>
</dbReference>
<feature type="transmembrane region" description="Helical" evidence="6">
    <location>
        <begin position="218"/>
        <end position="237"/>
    </location>
</feature>
<evidence type="ECO:0000313" key="8">
    <source>
        <dbReference type="EMBL" id="KAK3669766.1"/>
    </source>
</evidence>
<evidence type="ECO:0000259" key="7">
    <source>
        <dbReference type="PROSITE" id="PS50048"/>
    </source>
</evidence>
<keyword evidence="9" id="KW-1185">Reference proteome</keyword>
<dbReference type="SUPFAM" id="SSF57701">
    <property type="entry name" value="Zn2/Cys6 DNA-binding domain"/>
    <property type="match status" value="1"/>
</dbReference>
<dbReference type="InterPro" id="IPR007219">
    <property type="entry name" value="XnlR_reg_dom"/>
</dbReference>
<feature type="region of interest" description="Disordered" evidence="5">
    <location>
        <begin position="630"/>
        <end position="657"/>
    </location>
</feature>
<dbReference type="Pfam" id="PF04082">
    <property type="entry name" value="Fungal_trans"/>
    <property type="match status" value="1"/>
</dbReference>
<evidence type="ECO:0000256" key="2">
    <source>
        <dbReference type="ARBA" id="ARBA00023015"/>
    </source>
</evidence>
<comment type="caution">
    <text evidence="8">The sequence shown here is derived from an EMBL/GenBank/DDBJ whole genome shotgun (WGS) entry which is preliminary data.</text>
</comment>
<dbReference type="GO" id="GO:0006351">
    <property type="term" value="P:DNA-templated transcription"/>
    <property type="evidence" value="ECO:0007669"/>
    <property type="project" value="InterPro"/>
</dbReference>
<dbReference type="EMBL" id="JAUTXT010000072">
    <property type="protein sequence ID" value="KAK3669766.1"/>
    <property type="molecule type" value="Genomic_DNA"/>
</dbReference>
<dbReference type="GO" id="GO:0003677">
    <property type="term" value="F:DNA binding"/>
    <property type="evidence" value="ECO:0007669"/>
    <property type="project" value="InterPro"/>
</dbReference>
<keyword evidence="2" id="KW-0805">Transcription regulation</keyword>
<dbReference type="PANTHER" id="PTHR47424:SF6">
    <property type="entry name" value="PROLINE UTILIZATION TRANS-ACTIVATOR"/>
    <property type="match status" value="1"/>
</dbReference>
<dbReference type="InterPro" id="IPR036864">
    <property type="entry name" value="Zn2-C6_fun-type_DNA-bd_sf"/>
</dbReference>
<dbReference type="GO" id="GO:0008270">
    <property type="term" value="F:zinc ion binding"/>
    <property type="evidence" value="ECO:0007669"/>
    <property type="project" value="InterPro"/>
</dbReference>
<dbReference type="InterPro" id="IPR051127">
    <property type="entry name" value="Fungal_SecMet_Regulators"/>
</dbReference>
<keyword evidence="1" id="KW-0479">Metal-binding</keyword>
<gene>
    <name evidence="8" type="ORF">LTR78_010339</name>
</gene>
<proteinExistence type="predicted"/>
<dbReference type="InterPro" id="IPR001138">
    <property type="entry name" value="Zn2Cys6_DnaBD"/>
</dbReference>
<name>A0AAE0TS98_9PEZI</name>
<protein>
    <recommendedName>
        <fullName evidence="7">Zn(2)-C6 fungal-type domain-containing protein</fullName>
    </recommendedName>
</protein>
<dbReference type="PROSITE" id="PS00463">
    <property type="entry name" value="ZN2_CY6_FUNGAL_1"/>
    <property type="match status" value="1"/>
</dbReference>
<dbReference type="Proteomes" id="UP001274830">
    <property type="component" value="Unassembled WGS sequence"/>
</dbReference>
<dbReference type="GO" id="GO:0000981">
    <property type="term" value="F:DNA-binding transcription factor activity, RNA polymerase II-specific"/>
    <property type="evidence" value="ECO:0007669"/>
    <property type="project" value="InterPro"/>
</dbReference>
<evidence type="ECO:0000256" key="6">
    <source>
        <dbReference type="SAM" id="Phobius"/>
    </source>
</evidence>
<dbReference type="CDD" id="cd12148">
    <property type="entry name" value="fungal_TF_MHR"/>
    <property type="match status" value="1"/>
</dbReference>
<evidence type="ECO:0000256" key="3">
    <source>
        <dbReference type="ARBA" id="ARBA00023163"/>
    </source>
</evidence>
<sequence length="744" mass="81814">MDASTSRKELRRRGRRIADKDRKRALRACDRCKKRKHKCIETPDGLCQRCQTGGYHCSLVDGETASITAILSQHADSSGLMRLDPELDDHSGKTPVAMRQQQVDAVAADITLTTSDSSGLAGFLARLREAFCLEPQSVPEVGAARHQRYQSAPSNSPGERARAHAAFSKFPPLSISLFLVAVCVEHGTDCFFYFNQSRFTADLDDLYENPASRLRNDASFICLALAVFALGSQWTSLAKPSDGVSSPPLQTGDPGRVFYDQARLLMGDIIDSASLASVQAAFVLGVYLMPASAISAAYVYMGLALRKSMALDFHREVSDPTLGDADREVRRRLWWSVYSLERTLTVKLSRPQSVDGSQISVALPEACDYIDSSQKFNNLLLQIANAQLIEVLDDLSNHPPLDIEQRLAFEARLKEWKKSLPTALRRDKIHAKSSYYRATTHIYLNYYFAWIAMGKISVVTVARAHLDSALRPGQSPVVVDPDVAALAQSCIKPARKMLRLFDDLHNTGNLTRFSFTDFQGCSIATIVLLVAGLIPGEYDCQLVAAVGLDYLKLMAGKNATAQKGVHFVEAVRAIVAEATTKIRNNRTRSNEKSTPNVPPFDGSDYHQWAQWLTTASHSDTERNTHAAQPEMFQDGPRSSQNAGQGHISVPPTPPSVSGVTFPDATCNSLATKQAVSYEETLPQTSIGAALADQCDSILRSNATIPYDFPSIFEDDHEYLMGLTGLGVLDFAEPTDLDFQFDNPY</sequence>
<accession>A0AAE0TS98</accession>
<evidence type="ECO:0000256" key="1">
    <source>
        <dbReference type="ARBA" id="ARBA00022723"/>
    </source>
</evidence>
<feature type="transmembrane region" description="Helical" evidence="6">
    <location>
        <begin position="281"/>
        <end position="305"/>
    </location>
</feature>
<keyword evidence="6" id="KW-0812">Transmembrane</keyword>
<evidence type="ECO:0000313" key="9">
    <source>
        <dbReference type="Proteomes" id="UP001274830"/>
    </source>
</evidence>
<dbReference type="Pfam" id="PF00172">
    <property type="entry name" value="Zn_clus"/>
    <property type="match status" value="1"/>
</dbReference>
<evidence type="ECO:0000256" key="5">
    <source>
        <dbReference type="SAM" id="MobiDB-lite"/>
    </source>
</evidence>
<keyword evidence="4" id="KW-0539">Nucleus</keyword>
<keyword evidence="3" id="KW-0804">Transcription</keyword>
<dbReference type="PROSITE" id="PS50048">
    <property type="entry name" value="ZN2_CY6_FUNGAL_2"/>
    <property type="match status" value="1"/>
</dbReference>
<organism evidence="8 9">
    <name type="scientific">Recurvomyces mirabilis</name>
    <dbReference type="NCBI Taxonomy" id="574656"/>
    <lineage>
        <taxon>Eukaryota</taxon>
        <taxon>Fungi</taxon>
        <taxon>Dikarya</taxon>
        <taxon>Ascomycota</taxon>
        <taxon>Pezizomycotina</taxon>
        <taxon>Dothideomycetes</taxon>
        <taxon>Dothideomycetidae</taxon>
        <taxon>Mycosphaerellales</taxon>
        <taxon>Teratosphaeriaceae</taxon>
        <taxon>Recurvomyces</taxon>
    </lineage>
</organism>
<dbReference type="Gene3D" id="4.10.240.10">
    <property type="entry name" value="Zn(2)-C6 fungal-type DNA-binding domain"/>
    <property type="match status" value="1"/>
</dbReference>
<feature type="domain" description="Zn(2)-C6 fungal-type" evidence="7">
    <location>
        <begin position="28"/>
        <end position="59"/>
    </location>
</feature>
<keyword evidence="6" id="KW-0472">Membrane</keyword>
<reference evidence="8" key="1">
    <citation type="submission" date="2023-07" db="EMBL/GenBank/DDBJ databases">
        <title>Black Yeasts Isolated from many extreme environments.</title>
        <authorList>
            <person name="Coleine C."/>
            <person name="Stajich J.E."/>
            <person name="Selbmann L."/>
        </authorList>
    </citation>
    <scope>NUCLEOTIDE SEQUENCE</scope>
    <source>
        <strain evidence="8">CCFEE 5485</strain>
    </source>
</reference>
<dbReference type="AlphaFoldDB" id="A0AAE0TS98"/>
<dbReference type="CDD" id="cd00067">
    <property type="entry name" value="GAL4"/>
    <property type="match status" value="1"/>
</dbReference>
<evidence type="ECO:0000256" key="4">
    <source>
        <dbReference type="ARBA" id="ARBA00023242"/>
    </source>
</evidence>
<keyword evidence="6" id="KW-1133">Transmembrane helix</keyword>
<dbReference type="SMART" id="SM00066">
    <property type="entry name" value="GAL4"/>
    <property type="match status" value="1"/>
</dbReference>